<keyword evidence="3" id="KW-0040">ANK repeat</keyword>
<organism evidence="6 7">
    <name type="scientific">Octopus sinensis</name>
    <name type="common">East Asian common octopus</name>
    <dbReference type="NCBI Taxonomy" id="2607531"/>
    <lineage>
        <taxon>Eukaryota</taxon>
        <taxon>Metazoa</taxon>
        <taxon>Spiralia</taxon>
        <taxon>Lophotrochozoa</taxon>
        <taxon>Mollusca</taxon>
        <taxon>Cephalopoda</taxon>
        <taxon>Coleoidea</taxon>
        <taxon>Octopodiformes</taxon>
        <taxon>Octopoda</taxon>
        <taxon>Incirrata</taxon>
        <taxon>Octopodidae</taxon>
        <taxon>Octopus</taxon>
    </lineage>
</organism>
<feature type="repeat" description="ANK" evidence="3">
    <location>
        <begin position="15"/>
        <end position="47"/>
    </location>
</feature>
<dbReference type="Gene3D" id="1.25.40.20">
    <property type="entry name" value="Ankyrin repeat-containing domain"/>
    <property type="match status" value="1"/>
</dbReference>
<dbReference type="PANTHER" id="PTHR24202">
    <property type="entry name" value="E3 UBIQUITIN-PROTEIN LIGASE MIB2"/>
    <property type="match status" value="1"/>
</dbReference>
<dbReference type="GO" id="GO:0008270">
    <property type="term" value="F:zinc ion binding"/>
    <property type="evidence" value="ECO:0007669"/>
    <property type="project" value="UniProtKB-KW"/>
</dbReference>
<dbReference type="GO" id="GO:0016567">
    <property type="term" value="P:protein ubiquitination"/>
    <property type="evidence" value="ECO:0007669"/>
    <property type="project" value="TreeGrafter"/>
</dbReference>
<dbReference type="PROSITE" id="PS50089">
    <property type="entry name" value="ZF_RING_2"/>
    <property type="match status" value="1"/>
</dbReference>
<dbReference type="PANTHER" id="PTHR24202:SF4">
    <property type="entry name" value="E3 UBIQUITIN-PROTEIN LIGASE MIB2-RELATED"/>
    <property type="match status" value="1"/>
</dbReference>
<keyword evidence="1 4" id="KW-0863">Zinc-finger</keyword>
<evidence type="ECO:0000313" key="7">
    <source>
        <dbReference type="RefSeq" id="XP_036354710.1"/>
    </source>
</evidence>
<dbReference type="InterPro" id="IPR036770">
    <property type="entry name" value="Ankyrin_rpt-contain_sf"/>
</dbReference>
<evidence type="ECO:0000256" key="2">
    <source>
        <dbReference type="ARBA" id="ARBA00022833"/>
    </source>
</evidence>
<evidence type="ECO:0000256" key="3">
    <source>
        <dbReference type="PROSITE-ProRule" id="PRU00023"/>
    </source>
</evidence>
<sequence>MLSKDSVNLEIVNKKYRTPLLEAVSDGHLGIIQRLIARGANVNAVDKEGSNCLHLALATKEFHSEVEHMTVLDQWSWKLSLNKKDRLCSIIVASYLFESGATFYQKNMEGMSPLDLIKDGNLKEKLKTFIPPACTYCQVMYASSEFKPCEHIALCRDCYVRIKWESCPTCQQRIRGVREFEAPKFEDRCVKKEATCQELGAASQAIESPKSEDKCVQTEVASEEIGEYKITVANSFL</sequence>
<feature type="domain" description="RING-type" evidence="5">
    <location>
        <begin position="134"/>
        <end position="171"/>
    </location>
</feature>
<dbReference type="SMART" id="SM00248">
    <property type="entry name" value="ANK"/>
    <property type="match status" value="1"/>
</dbReference>
<evidence type="ECO:0000313" key="6">
    <source>
        <dbReference type="Proteomes" id="UP000515154"/>
    </source>
</evidence>
<dbReference type="SUPFAM" id="SSF48403">
    <property type="entry name" value="Ankyrin repeat"/>
    <property type="match status" value="1"/>
</dbReference>
<reference evidence="7" key="1">
    <citation type="submission" date="2025-08" db="UniProtKB">
        <authorList>
            <consortium name="RefSeq"/>
        </authorList>
    </citation>
    <scope>IDENTIFICATION</scope>
</reference>
<evidence type="ECO:0000259" key="5">
    <source>
        <dbReference type="PROSITE" id="PS50089"/>
    </source>
</evidence>
<evidence type="ECO:0000256" key="1">
    <source>
        <dbReference type="ARBA" id="ARBA00022771"/>
    </source>
</evidence>
<dbReference type="PROSITE" id="PS50088">
    <property type="entry name" value="ANK_REPEAT"/>
    <property type="match status" value="1"/>
</dbReference>
<dbReference type="RefSeq" id="XP_036354710.1">
    <property type="nucleotide sequence ID" value="XM_036498817.1"/>
</dbReference>
<keyword evidence="6" id="KW-1185">Reference proteome</keyword>
<dbReference type="InterPro" id="IPR013083">
    <property type="entry name" value="Znf_RING/FYVE/PHD"/>
</dbReference>
<gene>
    <name evidence="7" type="primary">LOC115228045</name>
</gene>
<keyword evidence="1 4" id="KW-0479">Metal-binding</keyword>
<dbReference type="Pfam" id="PF13920">
    <property type="entry name" value="zf-C3HC4_3"/>
    <property type="match status" value="1"/>
</dbReference>
<dbReference type="Gene3D" id="3.30.40.10">
    <property type="entry name" value="Zinc/RING finger domain, C3HC4 (zinc finger)"/>
    <property type="match status" value="1"/>
</dbReference>
<dbReference type="KEGG" id="osn:115228045"/>
<name>A0A7E6EIA9_9MOLL</name>
<dbReference type="Pfam" id="PF13637">
    <property type="entry name" value="Ank_4"/>
    <property type="match status" value="1"/>
</dbReference>
<proteinExistence type="predicted"/>
<evidence type="ECO:0000256" key="4">
    <source>
        <dbReference type="PROSITE-ProRule" id="PRU00175"/>
    </source>
</evidence>
<dbReference type="InterPro" id="IPR002110">
    <property type="entry name" value="Ankyrin_rpt"/>
</dbReference>
<dbReference type="PROSITE" id="PS50297">
    <property type="entry name" value="ANK_REP_REGION"/>
    <property type="match status" value="1"/>
</dbReference>
<dbReference type="AlphaFoldDB" id="A0A7E6EIA9"/>
<dbReference type="Proteomes" id="UP000515154">
    <property type="component" value="Unplaced"/>
</dbReference>
<dbReference type="GO" id="GO:0005737">
    <property type="term" value="C:cytoplasm"/>
    <property type="evidence" value="ECO:0007669"/>
    <property type="project" value="TreeGrafter"/>
</dbReference>
<accession>A0A7E6EIA9</accession>
<keyword evidence="2" id="KW-0862">Zinc</keyword>
<protein>
    <submittedName>
        <fullName evidence="7">E3 ubiquitin-protein ligase MIB2-like</fullName>
    </submittedName>
</protein>
<dbReference type="InterPro" id="IPR001841">
    <property type="entry name" value="Znf_RING"/>
</dbReference>